<dbReference type="RefSeq" id="WP_092218578.1">
    <property type="nucleotide sequence ID" value="NZ_FNJI01000001.1"/>
</dbReference>
<proteinExistence type="inferred from homology"/>
<dbReference type="InterPro" id="IPR002347">
    <property type="entry name" value="SDR_fam"/>
</dbReference>
<evidence type="ECO:0000259" key="3">
    <source>
        <dbReference type="SMART" id="SM00822"/>
    </source>
</evidence>
<gene>
    <name evidence="4" type="ORF">SAMN05660330_00026</name>
</gene>
<dbReference type="NCBIfam" id="NF005559">
    <property type="entry name" value="PRK07231.1"/>
    <property type="match status" value="1"/>
</dbReference>
<comment type="similarity">
    <text evidence="1">Belongs to the short-chain dehydrogenases/reductases (SDR) family.</text>
</comment>
<dbReference type="OrthoDB" id="9804774at2"/>
<dbReference type="PANTHER" id="PTHR42760">
    <property type="entry name" value="SHORT-CHAIN DEHYDROGENASES/REDUCTASES FAMILY MEMBER"/>
    <property type="match status" value="1"/>
</dbReference>
<evidence type="ECO:0000313" key="5">
    <source>
        <dbReference type="Proteomes" id="UP000199073"/>
    </source>
</evidence>
<dbReference type="PROSITE" id="PS00061">
    <property type="entry name" value="ADH_SHORT"/>
    <property type="match status" value="1"/>
</dbReference>
<dbReference type="FunFam" id="3.40.50.720:FF:000084">
    <property type="entry name" value="Short-chain dehydrogenase reductase"/>
    <property type="match status" value="1"/>
</dbReference>
<dbReference type="SUPFAM" id="SSF51735">
    <property type="entry name" value="NAD(P)-binding Rossmann-fold domains"/>
    <property type="match status" value="1"/>
</dbReference>
<organism evidence="4 5">
    <name type="scientific">Desulforhopalus singaporensis</name>
    <dbReference type="NCBI Taxonomy" id="91360"/>
    <lineage>
        <taxon>Bacteria</taxon>
        <taxon>Pseudomonadati</taxon>
        <taxon>Thermodesulfobacteriota</taxon>
        <taxon>Desulfobulbia</taxon>
        <taxon>Desulfobulbales</taxon>
        <taxon>Desulfocapsaceae</taxon>
        <taxon>Desulforhopalus</taxon>
    </lineage>
</organism>
<dbReference type="SMART" id="SM00822">
    <property type="entry name" value="PKS_KR"/>
    <property type="match status" value="1"/>
</dbReference>
<dbReference type="STRING" id="91360.SAMN05660330_00026"/>
<sequence>MKDIFKLDGKIAIVTGGAGGIGEALALGLAYHGATVVVSSRNEQTIGAVAKKITEKTGNEAVAIASDVTDEASVKQLVDSVVNRYGKIDILVNAMGMNIKHDAFDYPMEDWDKLFNVNVKGTMVACKAVGKVMREQGGGAIVNLSSVRGIRGYTGGNTGYCATKGAVELITRALALEWAPSRIRVNALGPALVITPGTRHIAENPELAAKYAAAVPMGRIGMPEDMVGAVVYLCSEAASFVSGQTIYVDGGLTAA</sequence>
<feature type="domain" description="Ketoreductase" evidence="3">
    <location>
        <begin position="10"/>
        <end position="191"/>
    </location>
</feature>
<reference evidence="4 5" key="1">
    <citation type="submission" date="2016-10" db="EMBL/GenBank/DDBJ databases">
        <authorList>
            <person name="de Groot N.N."/>
        </authorList>
    </citation>
    <scope>NUCLEOTIDE SEQUENCE [LARGE SCALE GENOMIC DNA]</scope>
    <source>
        <strain evidence="4 5">DSM 12130</strain>
    </source>
</reference>
<dbReference type="InterPro" id="IPR036291">
    <property type="entry name" value="NAD(P)-bd_dom_sf"/>
</dbReference>
<dbReference type="EMBL" id="FNJI01000001">
    <property type="protein sequence ID" value="SDO34989.1"/>
    <property type="molecule type" value="Genomic_DNA"/>
</dbReference>
<keyword evidence="2" id="KW-0560">Oxidoreductase</keyword>
<protein>
    <submittedName>
        <fullName evidence="4">Gluconate 5-dehydrogenase</fullName>
    </submittedName>
</protein>
<keyword evidence="5" id="KW-1185">Reference proteome</keyword>
<evidence type="ECO:0000256" key="2">
    <source>
        <dbReference type="ARBA" id="ARBA00023002"/>
    </source>
</evidence>
<name>A0A1H0IUP2_9BACT</name>
<dbReference type="Proteomes" id="UP000199073">
    <property type="component" value="Unassembled WGS sequence"/>
</dbReference>
<dbReference type="Pfam" id="PF13561">
    <property type="entry name" value="adh_short_C2"/>
    <property type="match status" value="1"/>
</dbReference>
<dbReference type="PANTHER" id="PTHR42760:SF115">
    <property type="entry name" value="3-OXOACYL-[ACYL-CARRIER-PROTEIN] REDUCTASE FABG"/>
    <property type="match status" value="1"/>
</dbReference>
<dbReference type="PRINTS" id="PR00081">
    <property type="entry name" value="GDHRDH"/>
</dbReference>
<dbReference type="Gene3D" id="3.40.50.720">
    <property type="entry name" value="NAD(P)-binding Rossmann-like Domain"/>
    <property type="match status" value="1"/>
</dbReference>
<dbReference type="AlphaFoldDB" id="A0A1H0IUP2"/>
<accession>A0A1H0IUP2</accession>
<dbReference type="InterPro" id="IPR057326">
    <property type="entry name" value="KR_dom"/>
</dbReference>
<dbReference type="InterPro" id="IPR020904">
    <property type="entry name" value="Sc_DH/Rdtase_CS"/>
</dbReference>
<evidence type="ECO:0000256" key="1">
    <source>
        <dbReference type="ARBA" id="ARBA00006484"/>
    </source>
</evidence>
<dbReference type="GO" id="GO:0016616">
    <property type="term" value="F:oxidoreductase activity, acting on the CH-OH group of donors, NAD or NADP as acceptor"/>
    <property type="evidence" value="ECO:0007669"/>
    <property type="project" value="TreeGrafter"/>
</dbReference>
<dbReference type="PRINTS" id="PR00080">
    <property type="entry name" value="SDRFAMILY"/>
</dbReference>
<evidence type="ECO:0000313" key="4">
    <source>
        <dbReference type="EMBL" id="SDO34989.1"/>
    </source>
</evidence>